<keyword evidence="1" id="KW-0812">Transmembrane</keyword>
<dbReference type="OrthoDB" id="5569309at2759"/>
<keyword evidence="3" id="KW-1185">Reference proteome</keyword>
<dbReference type="VEuPathDB" id="FungiDB:TREMEDRAFT_44531"/>
<dbReference type="PANTHER" id="PTHR41807:SF1">
    <property type="entry name" value="GLUTATHIONE TRANSFERASE 3"/>
    <property type="match status" value="1"/>
</dbReference>
<comment type="caution">
    <text evidence="2">The sequence shown here is derived from an EMBL/GenBank/DDBJ whole genome shotgun (WGS) entry which is preliminary data.</text>
</comment>
<organism evidence="2 3">
    <name type="scientific">Tremella mesenterica</name>
    <name type="common">Jelly fungus</name>
    <dbReference type="NCBI Taxonomy" id="5217"/>
    <lineage>
        <taxon>Eukaryota</taxon>
        <taxon>Fungi</taxon>
        <taxon>Dikarya</taxon>
        <taxon>Basidiomycota</taxon>
        <taxon>Agaricomycotina</taxon>
        <taxon>Tremellomycetes</taxon>
        <taxon>Tremellales</taxon>
        <taxon>Tremellaceae</taxon>
        <taxon>Tremella</taxon>
    </lineage>
</organism>
<dbReference type="GO" id="GO:0016020">
    <property type="term" value="C:membrane"/>
    <property type="evidence" value="ECO:0007669"/>
    <property type="project" value="TreeGrafter"/>
</dbReference>
<dbReference type="InterPro" id="IPR038872">
    <property type="entry name" value="Put_GTT3"/>
</dbReference>
<dbReference type="InParanoid" id="A0A4Q1BVR7"/>
<protein>
    <submittedName>
        <fullName evidence="2">Uncharacterized protein</fullName>
    </submittedName>
</protein>
<dbReference type="STRING" id="5217.A0A4Q1BVR7"/>
<proteinExistence type="predicted"/>
<dbReference type="EMBL" id="SDIL01000003">
    <property type="protein sequence ID" value="RXK42231.1"/>
    <property type="molecule type" value="Genomic_DNA"/>
</dbReference>
<sequence length="356" mass="38087">MPISPYSGSLTAKRKAELVEIAQALDIPDADAKISELVKKIQQHLDMNETSLSKSPMFKGLYNKKKTHADSETDTPISDAKAAVVSTVVKGRKSINKAIDKVVDAAANIPLPETPVNAAKISEVANQSMAVALAPAKNLSGELSTTLSGWGNSVVKYTGQGQRRVDLVVRAIRDGLSTPEHIVLAAISLELVALFFHVVQFYDHTIWFPPPPGSKGTVASLLHSAFGWAPSLQVKVRWPDVHSFKRSGELYSAVVWWFFSTVLPPLTLSTVVSFVPQKGISKTGHNTRHAAAHPPSPTVDPLSFSIFRLALLVFPLTTAAPSAMVDALEMSGNLQGRALGAGLLAGLMLADRLGGF</sequence>
<evidence type="ECO:0000313" key="3">
    <source>
        <dbReference type="Proteomes" id="UP000289152"/>
    </source>
</evidence>
<dbReference type="PANTHER" id="PTHR41807">
    <property type="entry name" value="GLUTATHIONE TRANSFERASE 3"/>
    <property type="match status" value="1"/>
</dbReference>
<name>A0A4Q1BVR7_TREME</name>
<gene>
    <name evidence="2" type="ORF">M231_00589</name>
</gene>
<evidence type="ECO:0000313" key="2">
    <source>
        <dbReference type="EMBL" id="RXK42231.1"/>
    </source>
</evidence>
<keyword evidence="1" id="KW-1133">Transmembrane helix</keyword>
<accession>A0A4Q1BVR7</accession>
<reference evidence="2 3" key="1">
    <citation type="submission" date="2016-06" db="EMBL/GenBank/DDBJ databases">
        <title>Evolution of pathogenesis and genome organization in the Tremellales.</title>
        <authorList>
            <person name="Cuomo C."/>
            <person name="Litvintseva A."/>
            <person name="Heitman J."/>
            <person name="Chen Y."/>
            <person name="Sun S."/>
            <person name="Springer D."/>
            <person name="Dromer F."/>
            <person name="Young S."/>
            <person name="Zeng Q."/>
            <person name="Chapman S."/>
            <person name="Gujja S."/>
            <person name="Saif S."/>
            <person name="Birren B."/>
        </authorList>
    </citation>
    <scope>NUCLEOTIDE SEQUENCE [LARGE SCALE GENOMIC DNA]</scope>
    <source>
        <strain evidence="2 3">ATCC 28783</strain>
    </source>
</reference>
<keyword evidence="1" id="KW-0472">Membrane</keyword>
<dbReference type="Proteomes" id="UP000289152">
    <property type="component" value="Unassembled WGS sequence"/>
</dbReference>
<feature type="transmembrane region" description="Helical" evidence="1">
    <location>
        <begin position="254"/>
        <end position="275"/>
    </location>
</feature>
<evidence type="ECO:0000256" key="1">
    <source>
        <dbReference type="SAM" id="Phobius"/>
    </source>
</evidence>
<dbReference type="AlphaFoldDB" id="A0A4Q1BVR7"/>